<evidence type="ECO:0000313" key="1">
    <source>
        <dbReference type="EMBL" id="SOB57011.1"/>
    </source>
</evidence>
<gene>
    <name evidence="1" type="ORF">DPRO_0132</name>
</gene>
<reference evidence="2" key="1">
    <citation type="submission" date="2017-09" db="EMBL/GenBank/DDBJ databases">
        <authorList>
            <person name="Regsiter A."/>
            <person name="William W."/>
        </authorList>
    </citation>
    <scope>NUCLEOTIDE SEQUENCE [LARGE SCALE GENOMIC DNA]</scope>
    <source>
        <strain evidence="2">500-1</strain>
    </source>
</reference>
<dbReference type="EMBL" id="LT907975">
    <property type="protein sequence ID" value="SOB57011.1"/>
    <property type="molecule type" value="Genomic_DNA"/>
</dbReference>
<dbReference type="KEGG" id="pprf:DPRO_0132"/>
<dbReference type="RefSeq" id="WP_269459719.1">
    <property type="nucleotide sequence ID" value="NZ_LT907975.1"/>
</dbReference>
<sequence length="55" mass="6361">MECEACGLDLTAYRGCQEVTLRCPQCGKEYDLNTFAQQMDDEFEEEMGFVPMDRI</sequence>
<protein>
    <submittedName>
        <fullName evidence="1">Uncharacterized protein</fullName>
    </submittedName>
</protein>
<keyword evidence="2" id="KW-1185">Reference proteome</keyword>
<proteinExistence type="predicted"/>
<dbReference type="Proteomes" id="UP000219215">
    <property type="component" value="Chromosome DPRO"/>
</dbReference>
<accession>A0A2C8F386</accession>
<evidence type="ECO:0000313" key="2">
    <source>
        <dbReference type="Proteomes" id="UP000219215"/>
    </source>
</evidence>
<organism evidence="1 2">
    <name type="scientific">Pseudodesulfovibrio profundus</name>
    <dbReference type="NCBI Taxonomy" id="57320"/>
    <lineage>
        <taxon>Bacteria</taxon>
        <taxon>Pseudomonadati</taxon>
        <taxon>Thermodesulfobacteriota</taxon>
        <taxon>Desulfovibrionia</taxon>
        <taxon>Desulfovibrionales</taxon>
        <taxon>Desulfovibrionaceae</taxon>
    </lineage>
</organism>
<dbReference type="NCBIfam" id="NF041197">
    <property type="entry name" value="CxxC_Se_CxxC"/>
    <property type="match status" value="1"/>
</dbReference>
<name>A0A2C8F386_9BACT</name>
<dbReference type="AlphaFoldDB" id="A0A2C8F386"/>